<comment type="caution">
    <text evidence="1">The sequence shown here is derived from an EMBL/GenBank/DDBJ whole genome shotgun (WGS) entry which is preliminary data.</text>
</comment>
<dbReference type="AlphaFoldDB" id="A0A9W6QNR5"/>
<protein>
    <submittedName>
        <fullName evidence="1">Uncharacterized protein</fullName>
    </submittedName>
</protein>
<evidence type="ECO:0000313" key="2">
    <source>
        <dbReference type="Proteomes" id="UP001165042"/>
    </source>
</evidence>
<proteinExistence type="predicted"/>
<gene>
    <name evidence="1" type="ORF">Aglo03_25990</name>
</gene>
<evidence type="ECO:0000313" key="1">
    <source>
        <dbReference type="EMBL" id="GLW91783.1"/>
    </source>
</evidence>
<reference evidence="1" key="1">
    <citation type="submission" date="2023-02" db="EMBL/GenBank/DDBJ databases">
        <title>Actinokineospora globicatena NBRC 15670.</title>
        <authorList>
            <person name="Ichikawa N."/>
            <person name="Sato H."/>
            <person name="Tonouchi N."/>
        </authorList>
    </citation>
    <scope>NUCLEOTIDE SEQUENCE</scope>
    <source>
        <strain evidence="1">NBRC 15670</strain>
    </source>
</reference>
<organism evidence="1 2">
    <name type="scientific">Actinokineospora globicatena</name>
    <dbReference type="NCBI Taxonomy" id="103729"/>
    <lineage>
        <taxon>Bacteria</taxon>
        <taxon>Bacillati</taxon>
        <taxon>Actinomycetota</taxon>
        <taxon>Actinomycetes</taxon>
        <taxon>Pseudonocardiales</taxon>
        <taxon>Pseudonocardiaceae</taxon>
        <taxon>Actinokineospora</taxon>
    </lineage>
</organism>
<dbReference type="EMBL" id="BSSD01000003">
    <property type="protein sequence ID" value="GLW91783.1"/>
    <property type="molecule type" value="Genomic_DNA"/>
</dbReference>
<accession>A0A9W6QNR5</accession>
<dbReference type="Proteomes" id="UP001165042">
    <property type="component" value="Unassembled WGS sequence"/>
</dbReference>
<keyword evidence="2" id="KW-1185">Reference proteome</keyword>
<dbReference type="RefSeq" id="WP_285610560.1">
    <property type="nucleotide sequence ID" value="NZ_BSSD01000003.1"/>
</dbReference>
<name>A0A9W6QNR5_9PSEU</name>
<sequence length="113" mass="12044">MDRNLYERYEGKAKVERAFCEPGSARDVELRGLAESEVGGWRAGSVKSPSPKELLQEDAVALRLDTSGTAAELTARIDAKAAELLAQAAELDIDADKLTAVELAAAVEAKLAE</sequence>